<evidence type="ECO:0000313" key="2">
    <source>
        <dbReference type="EMBL" id="KOS07107.1"/>
    </source>
</evidence>
<dbReference type="InterPro" id="IPR043742">
    <property type="entry name" value="DUF5687"/>
</dbReference>
<keyword evidence="1" id="KW-0472">Membrane</keyword>
<feature type="transmembrane region" description="Helical" evidence="1">
    <location>
        <begin position="374"/>
        <end position="399"/>
    </location>
</feature>
<reference evidence="2 3" key="1">
    <citation type="submission" date="2015-08" db="EMBL/GenBank/DDBJ databases">
        <title>Whole genome sequence of Flavobacterium akiainvivens IK-1T, from decaying Wikstroemia oahuensis, an endemic Hawaiian shrub.</title>
        <authorList>
            <person name="Wan X."/>
            <person name="Hou S."/>
            <person name="Saito J."/>
            <person name="Donachie S."/>
        </authorList>
    </citation>
    <scope>NUCLEOTIDE SEQUENCE [LARGE SCALE GENOMIC DNA]</scope>
    <source>
        <strain evidence="2 3">IK-1</strain>
    </source>
</reference>
<evidence type="ECO:0000256" key="1">
    <source>
        <dbReference type="SAM" id="Phobius"/>
    </source>
</evidence>
<feature type="transmembrane region" description="Helical" evidence="1">
    <location>
        <begin position="204"/>
        <end position="221"/>
    </location>
</feature>
<sequence>MFLQFIRLEWKAFVRSQAFGTNLGIKIFLGLVAVIYSLMFLAGSATGYYIIQKELHQDPLVVVSKYLIYYFLVDLVIKSLLQKLPVINIRPLLTLPIKRSTIVNFALGKSLISFFNIIHVFSIVPFSVVLLKEGYDPAGVLLWWAGMWLLVYVNNMLNVLMSDNDFVFVIFLGILGLFGGLQYYSYFDVTLVTGVFFHGIYTTYYLVLVPVVLFAALWWFAHKFFSKKMYLDTGLKGKHQQAQTQDFAWLNRFGTMSPFLKNDLKLILRNKRSKTTVVMSVIFIFYGMLFYTGMLEVYEGAGWQVFASIFVSGGFLFTFGQFVPSWDSAYYPLMMSQNITYRDYLASKWWLMVIATAVSAVICSFYLYFGWHVYLMILSGAVFNIGVNSLLVLFGGAFVKTPIDLTSGKQAFGNKQAFNIKTMLLSLPKMLGPIALYLLGATFINETAGYLFVTAAGLLGLAFRNVAFRAIERIYKAEKYSTIAAYKQKG</sequence>
<proteinExistence type="predicted"/>
<gene>
    <name evidence="2" type="ORF">AM493_14470</name>
</gene>
<feature type="transmembrane region" description="Helical" evidence="1">
    <location>
        <begin position="166"/>
        <end position="184"/>
    </location>
</feature>
<accession>A0A0M8MJJ3</accession>
<protein>
    <submittedName>
        <fullName evidence="2">Uncharacterized protein</fullName>
    </submittedName>
</protein>
<dbReference type="Pfam" id="PF18940">
    <property type="entry name" value="DUF5687"/>
    <property type="match status" value="1"/>
</dbReference>
<keyword evidence="1" id="KW-0812">Transmembrane</keyword>
<feature type="transmembrane region" description="Helical" evidence="1">
    <location>
        <begin position="137"/>
        <end position="154"/>
    </location>
</feature>
<keyword evidence="3" id="KW-1185">Reference proteome</keyword>
<feature type="transmembrane region" description="Helical" evidence="1">
    <location>
        <begin position="344"/>
        <end position="368"/>
    </location>
</feature>
<dbReference type="STRING" id="1202724.AM493_14470"/>
<feature type="transmembrane region" description="Helical" evidence="1">
    <location>
        <begin position="102"/>
        <end position="131"/>
    </location>
</feature>
<comment type="caution">
    <text evidence="2">The sequence shown here is derived from an EMBL/GenBank/DDBJ whole genome shotgun (WGS) entry which is preliminary data.</text>
</comment>
<dbReference type="Proteomes" id="UP000037755">
    <property type="component" value="Unassembled WGS sequence"/>
</dbReference>
<evidence type="ECO:0000313" key="3">
    <source>
        <dbReference type="Proteomes" id="UP000037755"/>
    </source>
</evidence>
<dbReference type="RefSeq" id="WP_054408746.1">
    <property type="nucleotide sequence ID" value="NZ_FOYA01000022.1"/>
</dbReference>
<feature type="transmembrane region" description="Helical" evidence="1">
    <location>
        <begin position="420"/>
        <end position="444"/>
    </location>
</feature>
<feature type="transmembrane region" description="Helical" evidence="1">
    <location>
        <begin position="450"/>
        <end position="471"/>
    </location>
</feature>
<feature type="transmembrane region" description="Helical" evidence="1">
    <location>
        <begin position="27"/>
        <end position="51"/>
    </location>
</feature>
<dbReference type="OrthoDB" id="1014144at2"/>
<dbReference type="PATRIC" id="fig|1202724.3.peg.3005"/>
<feature type="transmembrane region" description="Helical" evidence="1">
    <location>
        <begin position="275"/>
        <end position="295"/>
    </location>
</feature>
<name>A0A0M8MJJ3_9FLAO</name>
<feature type="transmembrane region" description="Helical" evidence="1">
    <location>
        <begin position="301"/>
        <end position="323"/>
    </location>
</feature>
<feature type="transmembrane region" description="Helical" evidence="1">
    <location>
        <begin position="63"/>
        <end position="81"/>
    </location>
</feature>
<dbReference type="EMBL" id="LIYD01000005">
    <property type="protein sequence ID" value="KOS07107.1"/>
    <property type="molecule type" value="Genomic_DNA"/>
</dbReference>
<organism evidence="2 3">
    <name type="scientific">Flavobacterium akiainvivens</name>
    <dbReference type="NCBI Taxonomy" id="1202724"/>
    <lineage>
        <taxon>Bacteria</taxon>
        <taxon>Pseudomonadati</taxon>
        <taxon>Bacteroidota</taxon>
        <taxon>Flavobacteriia</taxon>
        <taxon>Flavobacteriales</taxon>
        <taxon>Flavobacteriaceae</taxon>
        <taxon>Flavobacterium</taxon>
    </lineage>
</organism>
<dbReference type="AlphaFoldDB" id="A0A0M8MJJ3"/>
<keyword evidence="1" id="KW-1133">Transmembrane helix</keyword>